<keyword evidence="2" id="KW-0808">Transferase</keyword>
<feature type="domain" description="Methyltransferase" evidence="3">
    <location>
        <begin position="45"/>
        <end position="141"/>
    </location>
</feature>
<dbReference type="GO" id="GO:0032259">
    <property type="term" value="P:methylation"/>
    <property type="evidence" value="ECO:0007669"/>
    <property type="project" value="UniProtKB-KW"/>
</dbReference>
<dbReference type="GO" id="GO:0008168">
    <property type="term" value="F:methyltransferase activity"/>
    <property type="evidence" value="ECO:0007669"/>
    <property type="project" value="UniProtKB-KW"/>
</dbReference>
<dbReference type="AlphaFoldDB" id="A0A1F7FLF0"/>
<proteinExistence type="predicted"/>
<evidence type="ECO:0000313" key="5">
    <source>
        <dbReference type="Proteomes" id="UP000179243"/>
    </source>
</evidence>
<dbReference type="Pfam" id="PF13649">
    <property type="entry name" value="Methyltransf_25"/>
    <property type="match status" value="1"/>
</dbReference>
<dbReference type="SUPFAM" id="SSF53335">
    <property type="entry name" value="S-adenosyl-L-methionine-dependent methyltransferases"/>
    <property type="match status" value="1"/>
</dbReference>
<dbReference type="CDD" id="cd02440">
    <property type="entry name" value="AdoMet_MTases"/>
    <property type="match status" value="1"/>
</dbReference>
<accession>A0A1F7FLF0</accession>
<sequence>MDNHIDFYEALAPGYDALFMFEERLKTESALLKPWVDRFTVTSAVDAACGTGLHAFVLARMGIAVTGVDLSPAMVAKANDHAKKLNLSIPFVTGTIQELHKLVKTRVNAIFCTGNTIPHLTKKSSLVAAFRSFKKCLTPKGGVVLQLLNYRKILKDRDRIVGINRRGKTEFIRFYDLGKRNIRFNMLTITEADKGLSHTLESTTLYPYRSGEVACALKAAGFSDIKLFGSLAMEPYMPKSSDTLVVSARV</sequence>
<reference evidence="4 5" key="1">
    <citation type="journal article" date="2016" name="Nat. Commun.">
        <title>Thousands of microbial genomes shed light on interconnected biogeochemical processes in an aquifer system.</title>
        <authorList>
            <person name="Anantharaman K."/>
            <person name="Brown C.T."/>
            <person name="Hug L.A."/>
            <person name="Sharon I."/>
            <person name="Castelle C.J."/>
            <person name="Probst A.J."/>
            <person name="Thomas B.C."/>
            <person name="Singh A."/>
            <person name="Wilkins M.J."/>
            <person name="Karaoz U."/>
            <person name="Brodie E.L."/>
            <person name="Williams K.H."/>
            <person name="Hubbard S.S."/>
            <person name="Banfield J.F."/>
        </authorList>
    </citation>
    <scope>NUCLEOTIDE SEQUENCE [LARGE SCALE GENOMIC DNA]</scope>
</reference>
<dbReference type="PANTHER" id="PTHR43861:SF1">
    <property type="entry name" value="TRANS-ACONITATE 2-METHYLTRANSFERASE"/>
    <property type="match status" value="1"/>
</dbReference>
<evidence type="ECO:0000256" key="1">
    <source>
        <dbReference type="ARBA" id="ARBA00022603"/>
    </source>
</evidence>
<evidence type="ECO:0000256" key="2">
    <source>
        <dbReference type="ARBA" id="ARBA00022679"/>
    </source>
</evidence>
<dbReference type="InterPro" id="IPR041698">
    <property type="entry name" value="Methyltransf_25"/>
</dbReference>
<dbReference type="Proteomes" id="UP000179243">
    <property type="component" value="Unassembled WGS sequence"/>
</dbReference>
<dbReference type="InterPro" id="IPR029063">
    <property type="entry name" value="SAM-dependent_MTases_sf"/>
</dbReference>
<dbReference type="PANTHER" id="PTHR43861">
    <property type="entry name" value="TRANS-ACONITATE 2-METHYLTRANSFERASE-RELATED"/>
    <property type="match status" value="1"/>
</dbReference>
<gene>
    <name evidence="4" type="ORF">A2519_20235</name>
</gene>
<dbReference type="Gene3D" id="2.20.25.110">
    <property type="entry name" value="S-adenosyl-L-methionine-dependent methyltransferases"/>
    <property type="match status" value="1"/>
</dbReference>
<evidence type="ECO:0000259" key="3">
    <source>
        <dbReference type="Pfam" id="PF13649"/>
    </source>
</evidence>
<evidence type="ECO:0000313" key="4">
    <source>
        <dbReference type="EMBL" id="OGK07490.1"/>
    </source>
</evidence>
<name>A0A1F7FLF0_UNCRA</name>
<keyword evidence="1" id="KW-0489">Methyltransferase</keyword>
<protein>
    <recommendedName>
        <fullName evidence="3">Methyltransferase domain-containing protein</fullName>
    </recommendedName>
</protein>
<dbReference type="EMBL" id="MFYX01000006">
    <property type="protein sequence ID" value="OGK07490.1"/>
    <property type="molecule type" value="Genomic_DNA"/>
</dbReference>
<comment type="caution">
    <text evidence="4">The sequence shown here is derived from an EMBL/GenBank/DDBJ whole genome shotgun (WGS) entry which is preliminary data.</text>
</comment>
<dbReference type="Gene3D" id="3.40.50.150">
    <property type="entry name" value="Vaccinia Virus protein VP39"/>
    <property type="match status" value="1"/>
</dbReference>
<organism evidence="4 5">
    <name type="scientific">Candidatus Raymondbacteria bacterium RIFOXYD12_FULL_49_13</name>
    <dbReference type="NCBI Taxonomy" id="1817890"/>
    <lineage>
        <taxon>Bacteria</taxon>
        <taxon>Raymondiibacteriota</taxon>
    </lineage>
</organism>